<dbReference type="EMBL" id="AE017042">
    <property type="protein sequence ID" value="AAS62168.1"/>
    <property type="molecule type" value="Genomic_DNA"/>
</dbReference>
<dbReference type="Gene3D" id="1.10.10.10">
    <property type="entry name" value="Winged helix-like DNA-binding domain superfamily/Winged helix DNA-binding domain"/>
    <property type="match status" value="1"/>
</dbReference>
<gene>
    <name evidence="8" type="primary">lysR10</name>
    <name evidence="7" type="ordered locus">y2171</name>
    <name evidence="8" type="ordered locus">YP_1951</name>
</gene>
<accession>Q74U08</accession>
<keyword evidence="4" id="KW-0238">DNA-binding</keyword>
<dbReference type="HOGENOM" id="CLU_039613_16_2_6"/>
<comment type="similarity">
    <text evidence="1">Belongs to the LysR transcriptional regulatory family.</text>
</comment>
<dbReference type="Pfam" id="PF03466">
    <property type="entry name" value="LysR_substrate"/>
    <property type="match status" value="1"/>
</dbReference>
<dbReference type="EMBL" id="AE009952">
    <property type="protein sequence ID" value="AAM85733.1"/>
    <property type="molecule type" value="Genomic_DNA"/>
</dbReference>
<protein>
    <submittedName>
        <fullName evidence="7 8">Regulator</fullName>
    </submittedName>
</protein>
<feature type="domain" description="HTH lysR-type" evidence="6">
    <location>
        <begin position="11"/>
        <end position="68"/>
    </location>
</feature>
<dbReference type="GO" id="GO:0003700">
    <property type="term" value="F:DNA-binding transcription factor activity"/>
    <property type="evidence" value="ECO:0007669"/>
    <property type="project" value="InterPro"/>
</dbReference>
<dbReference type="Gene3D" id="3.40.190.290">
    <property type="match status" value="1"/>
</dbReference>
<dbReference type="PROSITE" id="PS50931">
    <property type="entry name" value="HTH_LYSR"/>
    <property type="match status" value="1"/>
</dbReference>
<accession>Q8D0G2</accession>
<evidence type="ECO:0000313" key="10">
    <source>
        <dbReference type="Proteomes" id="UP000002490"/>
    </source>
</evidence>
<dbReference type="DNASU" id="1147118"/>
<keyword evidence="3" id="KW-0805">Transcription regulation</keyword>
<dbReference type="Proteomes" id="UP000001019">
    <property type="component" value="Chromosome"/>
</dbReference>
<keyword evidence="2" id="KW-0678">Repressor</keyword>
<dbReference type="KEGG" id="ypm:YP_1951"/>
<proteinExistence type="inferred from homology"/>
<dbReference type="Pfam" id="PF00126">
    <property type="entry name" value="HTH_1"/>
    <property type="match status" value="1"/>
</dbReference>
<evidence type="ECO:0000313" key="9">
    <source>
        <dbReference type="Proteomes" id="UP000001019"/>
    </source>
</evidence>
<reference evidence="7 10" key="1">
    <citation type="journal article" date="2002" name="J. Bacteriol.">
        <title>Genome sequence of Yersinia pestis KIM.</title>
        <authorList>
            <person name="Deng W."/>
            <person name="Burland V."/>
            <person name="Plunkett G.III."/>
            <person name="Boutin A."/>
            <person name="Mayhew G.F."/>
            <person name="Liss P."/>
            <person name="Perna N.T."/>
            <person name="Rose D.J."/>
            <person name="Mau B."/>
            <person name="Zhou S."/>
            <person name="Schwartz D.C."/>
            <person name="Fetherston J.D."/>
            <person name="Lindler L.E."/>
            <person name="Brubaker R.R."/>
            <person name="Plana G.V."/>
            <person name="Straley S.C."/>
            <person name="McDonough K.A."/>
            <person name="Nilles M.L."/>
            <person name="Matson J.S."/>
            <person name="Blattner F.R."/>
            <person name="Perry R.D."/>
        </authorList>
    </citation>
    <scope>NUCLEOTIDE SEQUENCE [LARGE SCALE GENOMIC DNA]</scope>
    <source>
        <strain evidence="7">KIM</strain>
        <strain evidence="10">KIM10+ / Biovar Mediaevalis</strain>
    </source>
</reference>
<dbReference type="PANTHER" id="PTHR30537">
    <property type="entry name" value="HTH-TYPE TRANSCRIPTIONAL REGULATOR"/>
    <property type="match status" value="1"/>
</dbReference>
<dbReference type="EnsemblBacteria" id="AAS62168">
    <property type="protein sequence ID" value="AAS62168"/>
    <property type="gene ID" value="YP_1951"/>
</dbReference>
<dbReference type="InterPro" id="IPR000847">
    <property type="entry name" value="LysR_HTH_N"/>
</dbReference>
<name>Q8D0G2_YERPE</name>
<dbReference type="Proteomes" id="UP000002490">
    <property type="component" value="Chromosome"/>
</dbReference>
<reference evidence="8" key="4">
    <citation type="submission" date="2016-05" db="EMBL/GenBank/DDBJ databases">
        <title>Reannotation of Yersinia pestis strain 91001 based on omics data.</title>
        <authorList>
            <person name="Yiqing M."/>
        </authorList>
    </citation>
    <scope>NUCLEOTIDE SEQUENCE</scope>
    <source>
        <strain evidence="8">91001</strain>
    </source>
</reference>
<dbReference type="InterPro" id="IPR058163">
    <property type="entry name" value="LysR-type_TF_proteobact-type"/>
</dbReference>
<evidence type="ECO:0000256" key="5">
    <source>
        <dbReference type="ARBA" id="ARBA00023163"/>
    </source>
</evidence>
<evidence type="ECO:0000256" key="3">
    <source>
        <dbReference type="ARBA" id="ARBA00023015"/>
    </source>
</evidence>
<dbReference type="PANTHER" id="PTHR30537:SF31">
    <property type="entry name" value="TRANSCRIPTIONAL REGULATOR, LYSR FAMILY"/>
    <property type="match status" value="1"/>
</dbReference>
<dbReference type="FunFam" id="1.10.10.10:FF:000001">
    <property type="entry name" value="LysR family transcriptional regulator"/>
    <property type="match status" value="1"/>
</dbReference>
<dbReference type="SUPFAM" id="SSF53850">
    <property type="entry name" value="Periplasmic binding protein-like II"/>
    <property type="match status" value="1"/>
</dbReference>
<reference evidence="9" key="3">
    <citation type="journal article" date="2004" name="DNA Res.">
        <title>Complete genome sequence of Yersinia pestis strain 91001, an isolate avirulent to humans.</title>
        <authorList>
            <person name="Song Y."/>
            <person name="Tong Z."/>
            <person name="Wang J."/>
            <person name="Wang L."/>
            <person name="Guo Z."/>
            <person name="Han Y."/>
            <person name="Zhang J."/>
            <person name="Pei D."/>
            <person name="Zhou D."/>
            <person name="Qin H."/>
            <person name="Pang X."/>
            <person name="Han Y."/>
            <person name="Zhai J."/>
            <person name="Li M."/>
            <person name="Cui B."/>
            <person name="Qi Z."/>
            <person name="Jin L."/>
            <person name="Dai R."/>
            <person name="Chen F."/>
            <person name="Li S."/>
            <person name="Ye C."/>
            <person name="Du Z."/>
            <person name="Lin W."/>
            <person name="Wang J."/>
            <person name="Yu J."/>
            <person name="Yang H."/>
            <person name="Wang J."/>
            <person name="Huang P."/>
            <person name="Yang R."/>
        </authorList>
    </citation>
    <scope>NUCLEOTIDE SEQUENCE [LARGE SCALE GENOMIC DNA]</scope>
    <source>
        <strain evidence="9">91001 / Biovar Mediaevalis</strain>
    </source>
</reference>
<keyword evidence="5" id="KW-0804">Transcription</keyword>
<dbReference type="GO" id="GO:0003677">
    <property type="term" value="F:DNA binding"/>
    <property type="evidence" value="ECO:0007669"/>
    <property type="project" value="UniProtKB-KW"/>
</dbReference>
<dbReference type="KEGG" id="ypk:y2171"/>
<dbReference type="InterPro" id="IPR036388">
    <property type="entry name" value="WH-like_DNA-bd_sf"/>
</dbReference>
<dbReference type="NCBIfam" id="NF011573">
    <property type="entry name" value="PRK14997.1"/>
    <property type="match status" value="1"/>
</dbReference>
<dbReference type="InterPro" id="IPR036390">
    <property type="entry name" value="WH_DNA-bd_sf"/>
</dbReference>
<dbReference type="InterPro" id="IPR005119">
    <property type="entry name" value="LysR_subst-bd"/>
</dbReference>
<evidence type="ECO:0000313" key="7">
    <source>
        <dbReference type="EMBL" id="AAM85733.1"/>
    </source>
</evidence>
<evidence type="ECO:0000313" key="8">
    <source>
        <dbReference type="EMBL" id="AAS62168.1"/>
    </source>
</evidence>
<dbReference type="CDD" id="cd08473">
    <property type="entry name" value="PBP2_CrgA_like_4"/>
    <property type="match status" value="1"/>
</dbReference>
<sequence>MLIIKREADMHDLNDLYYYAEVVEHGGFSAAARVLGLPKSKLSRRLALLEERLGVRLIQRSTRRFAVTDVGRTYYEHCKAMIEEARAAQESIDLTRAEPRGVVRITCPVALLQATVSTMLADFMASCPLVTIHLEATNRQVDPVAEAIDIAIRVRPPPLQNSDLVLRVLGNRCQCLVASPELIGRQGEVNTPVDLTGWPSLGLGQPQQTFIWNLEGPEKAHAAVYHQPRLVTADMNTLRSAALAGVGVVQLPLMMVTEQLAEGTLVRLLPDWSVRHEIIHAVYPSRRGLLPSVRSVLDYLVQRFSQLDER</sequence>
<evidence type="ECO:0000256" key="2">
    <source>
        <dbReference type="ARBA" id="ARBA00022491"/>
    </source>
</evidence>
<dbReference type="IntAct" id="Q8D0G2">
    <property type="interactions" value="1"/>
</dbReference>
<evidence type="ECO:0000256" key="4">
    <source>
        <dbReference type="ARBA" id="ARBA00023125"/>
    </source>
</evidence>
<evidence type="ECO:0000259" key="6">
    <source>
        <dbReference type="PROSITE" id="PS50931"/>
    </source>
</evidence>
<dbReference type="SUPFAM" id="SSF46785">
    <property type="entry name" value="Winged helix' DNA-binding domain"/>
    <property type="match status" value="1"/>
</dbReference>
<evidence type="ECO:0000256" key="1">
    <source>
        <dbReference type="ARBA" id="ARBA00009437"/>
    </source>
</evidence>
<reference evidence="8" key="2">
    <citation type="submission" date="2003-04" db="EMBL/GenBank/DDBJ databases">
        <authorList>
            <person name="Song Y."/>
            <person name="Tong Z."/>
            <person name="Wang L."/>
            <person name="Han Y."/>
            <person name="Zhang J."/>
            <person name="Pei D."/>
            <person name="Wang J."/>
            <person name="Zhou D."/>
            <person name="Han Y."/>
            <person name="Pang X."/>
            <person name="Zhai J."/>
            <person name="Chen F."/>
            <person name="Qin H."/>
            <person name="Wang J."/>
            <person name="Li S."/>
            <person name="Guo Z."/>
            <person name="Ye C."/>
            <person name="Du Z."/>
            <person name="Lin W."/>
            <person name="Wang J."/>
            <person name="Yu J."/>
            <person name="Yang H."/>
            <person name="Wang J."/>
            <person name="Huang P."/>
            <person name="Yang R."/>
        </authorList>
    </citation>
    <scope>NUCLEOTIDE SEQUENCE</scope>
    <source>
        <strain evidence="8">91001</strain>
    </source>
</reference>
<dbReference type="AlphaFoldDB" id="Q8D0G2"/>
<organism evidence="7 10">
    <name type="scientific">Yersinia pestis</name>
    <dbReference type="NCBI Taxonomy" id="632"/>
    <lineage>
        <taxon>Bacteria</taxon>
        <taxon>Pseudomonadati</taxon>
        <taxon>Pseudomonadota</taxon>
        <taxon>Gammaproteobacteria</taxon>
        <taxon>Enterobacterales</taxon>
        <taxon>Yersiniaceae</taxon>
        <taxon>Yersinia</taxon>
    </lineage>
</organism>